<keyword evidence="16" id="KW-1185">Reference proteome</keyword>
<dbReference type="GO" id="GO:0051604">
    <property type="term" value="P:protein maturation"/>
    <property type="evidence" value="ECO:0007669"/>
    <property type="project" value="UniProtKB-ARBA"/>
</dbReference>
<evidence type="ECO:0000256" key="2">
    <source>
        <dbReference type="ARBA" id="ARBA00004536"/>
    </source>
</evidence>
<feature type="transmembrane region" description="Helical" evidence="14">
    <location>
        <begin position="64"/>
        <end position="89"/>
    </location>
</feature>
<dbReference type="Proteomes" id="UP000694396">
    <property type="component" value="Unplaced"/>
</dbReference>
<keyword evidence="5" id="KW-1003">Cell membrane</keyword>
<protein>
    <recommendedName>
        <fullName evidence="13">Tetraspanin-33</fullName>
    </recommendedName>
</protein>
<evidence type="ECO:0000256" key="11">
    <source>
        <dbReference type="ARBA" id="ARBA00023157"/>
    </source>
</evidence>
<reference evidence="15" key="1">
    <citation type="submission" date="2025-08" db="UniProtKB">
        <authorList>
            <consortium name="Ensembl"/>
        </authorList>
    </citation>
    <scope>IDENTIFICATION</scope>
</reference>
<dbReference type="GO" id="GO:0005886">
    <property type="term" value="C:plasma membrane"/>
    <property type="evidence" value="ECO:0007669"/>
    <property type="project" value="UniProtKB-SubCell"/>
</dbReference>
<dbReference type="InterPro" id="IPR008952">
    <property type="entry name" value="Tetraspanin_EC2_sf"/>
</dbReference>
<keyword evidence="10 14" id="KW-0472">Membrane</keyword>
<evidence type="ECO:0000313" key="15">
    <source>
        <dbReference type="Ensembl" id="ENSCRFP00000019496.1"/>
    </source>
</evidence>
<keyword evidence="11" id="KW-1015">Disulfide bond</keyword>
<dbReference type="PRINTS" id="PR00259">
    <property type="entry name" value="TMFOUR"/>
</dbReference>
<evidence type="ECO:0000256" key="1">
    <source>
        <dbReference type="ARBA" id="ARBA00004496"/>
    </source>
</evidence>
<dbReference type="Pfam" id="PF00335">
    <property type="entry name" value="Tetraspanin"/>
    <property type="match status" value="1"/>
</dbReference>
<evidence type="ECO:0000256" key="12">
    <source>
        <dbReference type="ARBA" id="ARBA00023180"/>
    </source>
</evidence>
<dbReference type="GO" id="GO:0046931">
    <property type="term" value="P:pore complex assembly"/>
    <property type="evidence" value="ECO:0007669"/>
    <property type="project" value="UniProtKB-ARBA"/>
</dbReference>
<dbReference type="GO" id="GO:0005912">
    <property type="term" value="C:adherens junction"/>
    <property type="evidence" value="ECO:0007669"/>
    <property type="project" value="UniProtKB-SubCell"/>
</dbReference>
<proteinExistence type="inferred from homology"/>
<dbReference type="AlphaFoldDB" id="A0A8C3XGN0"/>
<sequence>AGGALAGPGGGGRGGRAGDGCAVTEAAVACLAVDPAILLLVVGVLTFLITFCGCVGSLRENICLLQLFSVCLTIIFLLQLAAGVLGFVFSDKARGKVSEIINGAIVHYRDDLDLQNLIDFGQKEFSCCGGVSYKDWSQNMYFNCTATNPSRERCSVPFSCCLHDTSQVSAGVASGTLSCHPGDQSRSVLGWPQGTLS</sequence>
<dbReference type="FunFam" id="1.10.1450.10:FF:000007">
    <property type="entry name" value="Tetraspanin"/>
    <property type="match status" value="1"/>
</dbReference>
<evidence type="ECO:0000256" key="4">
    <source>
        <dbReference type="ARBA" id="ARBA00006840"/>
    </source>
</evidence>
<reference evidence="15" key="2">
    <citation type="submission" date="2025-09" db="UniProtKB">
        <authorList>
            <consortium name="Ensembl"/>
        </authorList>
    </citation>
    <scope>IDENTIFICATION</scope>
</reference>
<organism evidence="15 16">
    <name type="scientific">Cyanoderma ruficeps</name>
    <name type="common">rufous-capped babbler</name>
    <dbReference type="NCBI Taxonomy" id="181631"/>
    <lineage>
        <taxon>Eukaryota</taxon>
        <taxon>Metazoa</taxon>
        <taxon>Chordata</taxon>
        <taxon>Craniata</taxon>
        <taxon>Vertebrata</taxon>
        <taxon>Euteleostomi</taxon>
        <taxon>Archelosauria</taxon>
        <taxon>Archosauria</taxon>
        <taxon>Dinosauria</taxon>
        <taxon>Saurischia</taxon>
        <taxon>Theropoda</taxon>
        <taxon>Coelurosauria</taxon>
        <taxon>Aves</taxon>
        <taxon>Neognathae</taxon>
        <taxon>Neoaves</taxon>
        <taxon>Telluraves</taxon>
        <taxon>Australaves</taxon>
        <taxon>Passeriformes</taxon>
        <taxon>Sylvioidea</taxon>
        <taxon>Timaliidae</taxon>
        <taxon>Cyanoderma</taxon>
    </lineage>
</organism>
<evidence type="ECO:0000313" key="16">
    <source>
        <dbReference type="Proteomes" id="UP000694396"/>
    </source>
</evidence>
<evidence type="ECO:0000256" key="9">
    <source>
        <dbReference type="ARBA" id="ARBA00022989"/>
    </source>
</evidence>
<dbReference type="Ensembl" id="ENSCRFT00000020148.1">
    <property type="protein sequence ID" value="ENSCRFP00000019496.1"/>
    <property type="gene ID" value="ENSCRFG00000014603.1"/>
</dbReference>
<keyword evidence="8" id="KW-0965">Cell junction</keyword>
<keyword evidence="6" id="KW-0963">Cytoplasm</keyword>
<evidence type="ECO:0000256" key="5">
    <source>
        <dbReference type="ARBA" id="ARBA00022475"/>
    </source>
</evidence>
<name>A0A8C3XGN0_9PASS</name>
<dbReference type="Gene3D" id="1.10.1450.10">
    <property type="entry name" value="Tetraspanin"/>
    <property type="match status" value="1"/>
</dbReference>
<keyword evidence="7 14" id="KW-0812">Transmembrane</keyword>
<dbReference type="SUPFAM" id="SSF48652">
    <property type="entry name" value="Tetraspanin"/>
    <property type="match status" value="1"/>
</dbReference>
<keyword evidence="9 14" id="KW-1133">Transmembrane helix</keyword>
<dbReference type="GO" id="GO:0005737">
    <property type="term" value="C:cytoplasm"/>
    <property type="evidence" value="ECO:0007669"/>
    <property type="project" value="UniProtKB-SubCell"/>
</dbReference>
<evidence type="ECO:0000256" key="3">
    <source>
        <dbReference type="ARBA" id="ARBA00004651"/>
    </source>
</evidence>
<dbReference type="PANTHER" id="PTHR19282:SF154">
    <property type="entry name" value="TETRASPANIN-33"/>
    <property type="match status" value="1"/>
</dbReference>
<dbReference type="PANTHER" id="PTHR19282">
    <property type="entry name" value="TETRASPANIN"/>
    <property type="match status" value="1"/>
</dbReference>
<feature type="transmembrane region" description="Helical" evidence="14">
    <location>
        <begin position="37"/>
        <end position="58"/>
    </location>
</feature>
<evidence type="ECO:0000256" key="10">
    <source>
        <dbReference type="ARBA" id="ARBA00023136"/>
    </source>
</evidence>
<dbReference type="GO" id="GO:0072659">
    <property type="term" value="P:protein localization to plasma membrane"/>
    <property type="evidence" value="ECO:0007669"/>
    <property type="project" value="UniProtKB-ARBA"/>
</dbReference>
<comment type="subcellular location">
    <subcellularLocation>
        <location evidence="2">Cell junction</location>
        <location evidence="2">Adherens junction</location>
    </subcellularLocation>
    <subcellularLocation>
        <location evidence="3">Cell membrane</location>
        <topology evidence="3">Multi-pass membrane protein</topology>
    </subcellularLocation>
    <subcellularLocation>
        <location evidence="1">Cytoplasm</location>
    </subcellularLocation>
</comment>
<comment type="similarity">
    <text evidence="4">Belongs to the tetraspanin (TM4SF) family.</text>
</comment>
<evidence type="ECO:0000256" key="7">
    <source>
        <dbReference type="ARBA" id="ARBA00022692"/>
    </source>
</evidence>
<dbReference type="InterPro" id="IPR018499">
    <property type="entry name" value="Tetraspanin/Peripherin"/>
</dbReference>
<keyword evidence="12" id="KW-0325">Glycoprotein</keyword>
<dbReference type="GO" id="GO:0046930">
    <property type="term" value="C:pore complex"/>
    <property type="evidence" value="ECO:0007669"/>
    <property type="project" value="UniProtKB-ARBA"/>
</dbReference>
<evidence type="ECO:0000256" key="13">
    <source>
        <dbReference type="ARBA" id="ARBA00040369"/>
    </source>
</evidence>
<evidence type="ECO:0000256" key="14">
    <source>
        <dbReference type="SAM" id="Phobius"/>
    </source>
</evidence>
<evidence type="ECO:0000256" key="6">
    <source>
        <dbReference type="ARBA" id="ARBA00022490"/>
    </source>
</evidence>
<dbReference type="GO" id="GO:0019899">
    <property type="term" value="F:enzyme binding"/>
    <property type="evidence" value="ECO:0007669"/>
    <property type="project" value="UniProtKB-ARBA"/>
</dbReference>
<accession>A0A8C3XGN0</accession>
<evidence type="ECO:0000256" key="8">
    <source>
        <dbReference type="ARBA" id="ARBA00022949"/>
    </source>
</evidence>